<dbReference type="InterPro" id="IPR040079">
    <property type="entry name" value="Glutathione_S-Trfase"/>
</dbReference>
<dbReference type="InterPro" id="IPR036282">
    <property type="entry name" value="Glutathione-S-Trfase_C_sf"/>
</dbReference>
<dbReference type="PANTHER" id="PTHR44051">
    <property type="entry name" value="GLUTATHIONE S-TRANSFERASE-RELATED"/>
    <property type="match status" value="1"/>
</dbReference>
<organism evidence="2 3">
    <name type="scientific">Fusarium fujikuroi</name>
    <name type="common">Bakanae and foot rot disease fungus</name>
    <name type="synonym">Gibberella fujikuroi</name>
    <dbReference type="NCBI Taxonomy" id="5127"/>
    <lineage>
        <taxon>Eukaryota</taxon>
        <taxon>Fungi</taxon>
        <taxon>Dikarya</taxon>
        <taxon>Ascomycota</taxon>
        <taxon>Pezizomycotina</taxon>
        <taxon>Sordariomycetes</taxon>
        <taxon>Hypocreomycetidae</taxon>
        <taxon>Hypocreales</taxon>
        <taxon>Nectriaceae</taxon>
        <taxon>Fusarium</taxon>
        <taxon>Fusarium fujikuroi species complex</taxon>
    </lineage>
</organism>
<dbReference type="Pfam" id="PF02798">
    <property type="entry name" value="GST_N"/>
    <property type="match status" value="1"/>
</dbReference>
<proteinExistence type="inferred from homology"/>
<reference evidence="2" key="1">
    <citation type="submission" date="2019-05" db="EMBL/GenBank/DDBJ databases">
        <authorList>
            <person name="Piombo E."/>
        </authorList>
    </citation>
    <scope>NUCLEOTIDE SEQUENCE</scope>
    <source>
        <strain evidence="2">C2S</strain>
    </source>
</reference>
<dbReference type="SFLD" id="SFLDS00019">
    <property type="entry name" value="Glutathione_Transferase_(cytos"/>
    <property type="match status" value="1"/>
</dbReference>
<accession>A0A0J0CUU8</accession>
<evidence type="ECO:0000313" key="3">
    <source>
        <dbReference type="Proteomes" id="UP000760494"/>
    </source>
</evidence>
<dbReference type="SUPFAM" id="SSF52833">
    <property type="entry name" value="Thioredoxin-like"/>
    <property type="match status" value="1"/>
</dbReference>
<dbReference type="SFLD" id="SFLDG00358">
    <property type="entry name" value="Main_(cytGST)"/>
    <property type="match status" value="1"/>
</dbReference>
<dbReference type="Proteomes" id="UP000760494">
    <property type="component" value="Unassembled WGS sequence"/>
</dbReference>
<dbReference type="PROSITE" id="PS50405">
    <property type="entry name" value="GST_CTER"/>
    <property type="match status" value="1"/>
</dbReference>
<comment type="similarity">
    <text evidence="1">Belongs to the GST superfamily.</text>
</comment>
<dbReference type="InterPro" id="IPR004045">
    <property type="entry name" value="Glutathione_S-Trfase_N"/>
</dbReference>
<dbReference type="Pfam" id="PF14497">
    <property type="entry name" value="GST_C_3"/>
    <property type="match status" value="1"/>
</dbReference>
<sequence>MAQKTKTDITLYTTNTPNGIKPSILLEELNLEYKVYPIKMTENEQKEEWFLKINPNGRIPALTDTLDGKQIRVFESGAMLQYLVDRYDKDHKLSFPHGSAEHWEMTSWLMWQMGGLGPMQGYAPEKIEYGINRYTNETRRLYRTLDTHLAQTESGYIVGDKVTIADISIWGWVSSAKWAGVDLSEFPHLEKWLYKLLERPGFEAGRHVPTRHTAFELAKLSEEELEAKASASKAWVQAGMKDDAKK</sequence>
<dbReference type="InterPro" id="IPR004046">
    <property type="entry name" value="GST_C"/>
</dbReference>
<protein>
    <submittedName>
        <fullName evidence="2">Uncharacterized protein</fullName>
    </submittedName>
</protein>
<dbReference type="eggNOG" id="KOG0867">
    <property type="taxonomic scope" value="Eukaryota"/>
</dbReference>
<dbReference type="Gene3D" id="3.40.30.10">
    <property type="entry name" value="Glutaredoxin"/>
    <property type="match status" value="1"/>
</dbReference>
<dbReference type="Gene3D" id="1.20.1050.10">
    <property type="match status" value="1"/>
</dbReference>
<dbReference type="EMBL" id="CABFJX010000057">
    <property type="protein sequence ID" value="VTT61222.1"/>
    <property type="molecule type" value="Genomic_DNA"/>
</dbReference>
<evidence type="ECO:0000313" key="2">
    <source>
        <dbReference type="EMBL" id="VTT61222.1"/>
    </source>
</evidence>
<evidence type="ECO:0000256" key="1">
    <source>
        <dbReference type="ARBA" id="ARBA00007409"/>
    </source>
</evidence>
<dbReference type="CDD" id="cd03048">
    <property type="entry name" value="GST_N_Ure2p_like"/>
    <property type="match status" value="1"/>
</dbReference>
<gene>
    <name evidence="2" type="ORF">C2S_4401</name>
</gene>
<name>A0A0J0CUU8_FUSFU</name>
<dbReference type="InterPro" id="IPR036249">
    <property type="entry name" value="Thioredoxin-like_sf"/>
</dbReference>
<dbReference type="PROSITE" id="PS50404">
    <property type="entry name" value="GST_NTER"/>
    <property type="match status" value="1"/>
</dbReference>
<dbReference type="PANTHER" id="PTHR44051:SF8">
    <property type="entry name" value="GLUTATHIONE S-TRANSFERASE GSTA"/>
    <property type="match status" value="1"/>
</dbReference>
<dbReference type="AlphaFoldDB" id="A0A0J0CUU8"/>
<comment type="caution">
    <text evidence="2">The sequence shown here is derived from an EMBL/GenBank/DDBJ whole genome shotgun (WGS) entry which is preliminary data.</text>
</comment>
<dbReference type="SUPFAM" id="SSF47616">
    <property type="entry name" value="GST C-terminal domain-like"/>
    <property type="match status" value="1"/>
</dbReference>
<dbReference type="SFLD" id="SFLDG01151">
    <property type="entry name" value="Main.2:_Nu-like"/>
    <property type="match status" value="1"/>
</dbReference>
<dbReference type="InterPro" id="IPR010987">
    <property type="entry name" value="Glutathione-S-Trfase_C-like"/>
</dbReference>